<dbReference type="Gene3D" id="3.40.50.720">
    <property type="entry name" value="NAD(P)-binding Rossmann-like Domain"/>
    <property type="match status" value="1"/>
</dbReference>
<evidence type="ECO:0000256" key="1">
    <source>
        <dbReference type="ARBA" id="ARBA00006484"/>
    </source>
</evidence>
<dbReference type="OrthoDB" id="1274115at2759"/>
<keyword evidence="2" id="KW-0560">Oxidoreductase</keyword>
<reference evidence="4" key="1">
    <citation type="journal article" date="2020" name="Stud. Mycol.">
        <title>101 Dothideomycetes genomes: a test case for predicting lifestyles and emergence of pathogens.</title>
        <authorList>
            <person name="Haridas S."/>
            <person name="Albert R."/>
            <person name="Binder M."/>
            <person name="Bloem J."/>
            <person name="Labutti K."/>
            <person name="Salamov A."/>
            <person name="Andreopoulos B."/>
            <person name="Baker S."/>
            <person name="Barry K."/>
            <person name="Bills G."/>
            <person name="Bluhm B."/>
            <person name="Cannon C."/>
            <person name="Castanera R."/>
            <person name="Culley D."/>
            <person name="Daum C."/>
            <person name="Ezra D."/>
            <person name="Gonzalez J."/>
            <person name="Henrissat B."/>
            <person name="Kuo A."/>
            <person name="Liang C."/>
            <person name="Lipzen A."/>
            <person name="Lutzoni F."/>
            <person name="Magnuson J."/>
            <person name="Mondo S."/>
            <person name="Nolan M."/>
            <person name="Ohm R."/>
            <person name="Pangilinan J."/>
            <person name="Park H.-J."/>
            <person name="Ramirez L."/>
            <person name="Alfaro M."/>
            <person name="Sun H."/>
            <person name="Tritt A."/>
            <person name="Yoshinaga Y."/>
            <person name="Zwiers L.-H."/>
            <person name="Turgeon B."/>
            <person name="Goodwin S."/>
            <person name="Spatafora J."/>
            <person name="Crous P."/>
            <person name="Grigoriev I."/>
        </authorList>
    </citation>
    <scope>NUCLEOTIDE SEQUENCE</scope>
    <source>
        <strain evidence="4">CBS 125425</strain>
    </source>
</reference>
<keyword evidence="5" id="KW-1185">Reference proteome</keyword>
<dbReference type="PANTHER" id="PTHR43976:SF16">
    <property type="entry name" value="SHORT-CHAIN DEHYDROGENASE_REDUCTASE FAMILY PROTEIN"/>
    <property type="match status" value="1"/>
</dbReference>
<dbReference type="InterPro" id="IPR002347">
    <property type="entry name" value="SDR_fam"/>
</dbReference>
<evidence type="ECO:0000256" key="3">
    <source>
        <dbReference type="RuleBase" id="RU000363"/>
    </source>
</evidence>
<gene>
    <name evidence="4" type="ORF">EJ04DRAFT_588575</name>
</gene>
<dbReference type="InterPro" id="IPR036291">
    <property type="entry name" value="NAD(P)-bd_dom_sf"/>
</dbReference>
<dbReference type="PRINTS" id="PR00081">
    <property type="entry name" value="GDHRDH"/>
</dbReference>
<dbReference type="SUPFAM" id="SSF51735">
    <property type="entry name" value="NAD(P)-binding Rossmann-fold domains"/>
    <property type="match status" value="1"/>
</dbReference>
<comment type="caution">
    <text evidence="4">The sequence shown here is derived from an EMBL/GenBank/DDBJ whole genome shotgun (WGS) entry which is preliminary data.</text>
</comment>
<dbReference type="GO" id="GO:0016491">
    <property type="term" value="F:oxidoreductase activity"/>
    <property type="evidence" value="ECO:0007669"/>
    <property type="project" value="UniProtKB-KW"/>
</dbReference>
<name>A0A9P4QQF5_9PLEO</name>
<dbReference type="Proteomes" id="UP000799444">
    <property type="component" value="Unassembled WGS sequence"/>
</dbReference>
<dbReference type="PRINTS" id="PR00080">
    <property type="entry name" value="SDRFAMILY"/>
</dbReference>
<evidence type="ECO:0000313" key="5">
    <source>
        <dbReference type="Proteomes" id="UP000799444"/>
    </source>
</evidence>
<comment type="similarity">
    <text evidence="1 3">Belongs to the short-chain dehydrogenases/reductases (SDR) family.</text>
</comment>
<accession>A0A9P4QQF5</accession>
<dbReference type="PANTHER" id="PTHR43976">
    <property type="entry name" value="SHORT CHAIN DEHYDROGENASE"/>
    <property type="match status" value="1"/>
</dbReference>
<evidence type="ECO:0000256" key="2">
    <source>
        <dbReference type="ARBA" id="ARBA00023002"/>
    </source>
</evidence>
<dbReference type="AlphaFoldDB" id="A0A9P4QQF5"/>
<dbReference type="EMBL" id="ML996241">
    <property type="protein sequence ID" value="KAF2729578.1"/>
    <property type="molecule type" value="Genomic_DNA"/>
</dbReference>
<proteinExistence type="inferred from homology"/>
<organism evidence="4 5">
    <name type="scientific">Polyplosphaeria fusca</name>
    <dbReference type="NCBI Taxonomy" id="682080"/>
    <lineage>
        <taxon>Eukaryota</taxon>
        <taxon>Fungi</taxon>
        <taxon>Dikarya</taxon>
        <taxon>Ascomycota</taxon>
        <taxon>Pezizomycotina</taxon>
        <taxon>Dothideomycetes</taxon>
        <taxon>Pleosporomycetidae</taxon>
        <taxon>Pleosporales</taxon>
        <taxon>Tetraplosphaeriaceae</taxon>
        <taxon>Polyplosphaeria</taxon>
    </lineage>
</organism>
<dbReference type="CDD" id="cd05374">
    <property type="entry name" value="17beta-HSD-like_SDR_c"/>
    <property type="match status" value="1"/>
</dbReference>
<dbReference type="Pfam" id="PF00106">
    <property type="entry name" value="adh_short"/>
    <property type="match status" value="1"/>
</dbReference>
<sequence length="283" mass="31131">MAQLVWLVTGCSSGFGEQFVHSILARGDKVIATARRPETLQGLEKAGASVLPLDITSSQRSISATINQAIEILSQIDVLINNAGFFRAGTWEDLEHEDWLAQFDTNVFGTIKTTKALLPHFRQRKSGTNVFISSLSGWIGHPICSPYAGSKFALEGIVEGLWRETASLGIRTLLIEPGRFRTKFLSDGNRKGEESAISDYSFLSSAVLGGIAKEDQAQPGDPVKLVEIIVDLVRKEGVAQDKEVPFRVPLGIDSYDAIKEKCEETLKMLEEWKGVIQSTNYDE</sequence>
<evidence type="ECO:0000313" key="4">
    <source>
        <dbReference type="EMBL" id="KAF2729578.1"/>
    </source>
</evidence>
<protein>
    <submittedName>
        <fullName evidence="4">NAD(P)-binding protein</fullName>
    </submittedName>
</protein>
<dbReference type="InterPro" id="IPR051911">
    <property type="entry name" value="SDR_oxidoreductase"/>
</dbReference>